<feature type="domain" description="Metalloprotease TldD/E central" evidence="8">
    <location>
        <begin position="114"/>
        <end position="222"/>
    </location>
</feature>
<evidence type="ECO:0000259" key="8">
    <source>
        <dbReference type="Pfam" id="PF19290"/>
    </source>
</evidence>
<comment type="caution">
    <text evidence="9">The sequence shown here is derived from an EMBL/GenBank/DDBJ whole genome shotgun (WGS) entry which is preliminary data.</text>
</comment>
<feature type="region of interest" description="Disordered" evidence="5">
    <location>
        <begin position="321"/>
        <end position="341"/>
    </location>
</feature>
<feature type="compositionally biased region" description="Basic and acidic residues" evidence="5">
    <location>
        <begin position="321"/>
        <end position="340"/>
    </location>
</feature>
<gene>
    <name evidence="9" type="ORF">GTO91_01895</name>
</gene>
<keyword evidence="2" id="KW-0645">Protease</keyword>
<proteinExistence type="inferred from homology"/>
<dbReference type="PANTHER" id="PTHR30624:SF4">
    <property type="entry name" value="METALLOPROTEASE TLDD"/>
    <property type="match status" value="1"/>
</dbReference>
<accession>A0A845KZA2</accession>
<keyword evidence="3" id="KW-0378">Hydrolase</keyword>
<dbReference type="Gene3D" id="3.30.2290.10">
    <property type="entry name" value="PmbA/TldD superfamily"/>
    <property type="match status" value="1"/>
</dbReference>
<dbReference type="PIRSF" id="PIRSF004919">
    <property type="entry name" value="TldD"/>
    <property type="match status" value="1"/>
</dbReference>
<organism evidence="9 10">
    <name type="scientific">Heliomicrobium undosum</name>
    <dbReference type="NCBI Taxonomy" id="121734"/>
    <lineage>
        <taxon>Bacteria</taxon>
        <taxon>Bacillati</taxon>
        <taxon>Bacillota</taxon>
        <taxon>Clostridia</taxon>
        <taxon>Eubacteriales</taxon>
        <taxon>Heliobacteriaceae</taxon>
        <taxon>Heliomicrobium</taxon>
    </lineage>
</organism>
<evidence type="ECO:0000256" key="5">
    <source>
        <dbReference type="SAM" id="MobiDB-lite"/>
    </source>
</evidence>
<dbReference type="Proteomes" id="UP000463470">
    <property type="component" value="Unassembled WGS sequence"/>
</dbReference>
<name>A0A845KZA2_9FIRM</name>
<keyword evidence="4" id="KW-0482">Metalloprotease</keyword>
<dbReference type="GO" id="GO:0008237">
    <property type="term" value="F:metallopeptidase activity"/>
    <property type="evidence" value="ECO:0007669"/>
    <property type="project" value="UniProtKB-KW"/>
</dbReference>
<dbReference type="GO" id="GO:0005829">
    <property type="term" value="C:cytosol"/>
    <property type="evidence" value="ECO:0007669"/>
    <property type="project" value="TreeGrafter"/>
</dbReference>
<evidence type="ECO:0000256" key="3">
    <source>
        <dbReference type="ARBA" id="ARBA00022801"/>
    </source>
</evidence>
<feature type="compositionally biased region" description="Gly residues" evidence="5">
    <location>
        <begin position="479"/>
        <end position="493"/>
    </location>
</feature>
<dbReference type="SUPFAM" id="SSF111283">
    <property type="entry name" value="Putative modulator of DNA gyrase, PmbA/TldD"/>
    <property type="match status" value="1"/>
</dbReference>
<feature type="region of interest" description="Disordered" evidence="5">
    <location>
        <begin position="462"/>
        <end position="501"/>
    </location>
</feature>
<protein>
    <submittedName>
        <fullName evidence="9">TldD/PmbA family protein</fullName>
    </submittedName>
</protein>
<dbReference type="Pfam" id="PF01523">
    <property type="entry name" value="PmbA_TldD_1st"/>
    <property type="match status" value="1"/>
</dbReference>
<keyword evidence="10" id="KW-1185">Reference proteome</keyword>
<evidence type="ECO:0000256" key="4">
    <source>
        <dbReference type="ARBA" id="ARBA00023049"/>
    </source>
</evidence>
<dbReference type="FunFam" id="3.30.2290.10:FF:000003">
    <property type="entry name" value="Zinc-dependent protease, TldD/PmbA family"/>
    <property type="match status" value="1"/>
</dbReference>
<dbReference type="InterPro" id="IPR002510">
    <property type="entry name" value="Metalloprtase-TldD/E_N"/>
</dbReference>
<evidence type="ECO:0000313" key="10">
    <source>
        <dbReference type="Proteomes" id="UP000463470"/>
    </source>
</evidence>
<dbReference type="RefSeq" id="WP_161253953.1">
    <property type="nucleotide sequence ID" value="NZ_WXEY01000001.1"/>
</dbReference>
<feature type="domain" description="Metalloprotease TldD/E C-terminal" evidence="7">
    <location>
        <begin position="229"/>
        <end position="461"/>
    </location>
</feature>
<dbReference type="InterPro" id="IPR036059">
    <property type="entry name" value="TldD/PmbA_sf"/>
</dbReference>
<dbReference type="PANTHER" id="PTHR30624">
    <property type="entry name" value="UNCHARACTERIZED PROTEIN TLDD AND PMBA"/>
    <property type="match status" value="1"/>
</dbReference>
<evidence type="ECO:0000256" key="2">
    <source>
        <dbReference type="ARBA" id="ARBA00022670"/>
    </source>
</evidence>
<dbReference type="EMBL" id="WXEY01000001">
    <property type="protein sequence ID" value="MZP28476.1"/>
    <property type="molecule type" value="Genomic_DNA"/>
</dbReference>
<evidence type="ECO:0000259" key="6">
    <source>
        <dbReference type="Pfam" id="PF01523"/>
    </source>
</evidence>
<evidence type="ECO:0000256" key="1">
    <source>
        <dbReference type="ARBA" id="ARBA00005836"/>
    </source>
</evidence>
<dbReference type="Pfam" id="PF19290">
    <property type="entry name" value="PmbA_TldD_2nd"/>
    <property type="match status" value="1"/>
</dbReference>
<evidence type="ECO:0000313" key="9">
    <source>
        <dbReference type="EMBL" id="MZP28476.1"/>
    </source>
</evidence>
<dbReference type="GO" id="GO:0006508">
    <property type="term" value="P:proteolysis"/>
    <property type="evidence" value="ECO:0007669"/>
    <property type="project" value="UniProtKB-KW"/>
</dbReference>
<dbReference type="OrthoDB" id="9803213at2"/>
<dbReference type="Pfam" id="PF19289">
    <property type="entry name" value="PmbA_TldD_3rd"/>
    <property type="match status" value="1"/>
</dbReference>
<dbReference type="InterPro" id="IPR051463">
    <property type="entry name" value="Peptidase_U62_metallo"/>
</dbReference>
<dbReference type="AlphaFoldDB" id="A0A845KZA2"/>
<dbReference type="InterPro" id="IPR045570">
    <property type="entry name" value="Metalloprtase-TldD/E_cen_dom"/>
</dbReference>
<dbReference type="InterPro" id="IPR045569">
    <property type="entry name" value="Metalloprtase-TldD/E_C"/>
</dbReference>
<reference evidence="9 10" key="1">
    <citation type="submission" date="2020-01" db="EMBL/GenBank/DDBJ databases">
        <title>Whole-genome sequence of Heliobacterium undosum DSM 13378.</title>
        <authorList>
            <person name="Kyndt J.A."/>
            <person name="Meyer T.E."/>
        </authorList>
    </citation>
    <scope>NUCLEOTIDE SEQUENCE [LARGE SCALE GENOMIC DNA]</scope>
    <source>
        <strain evidence="9 10">DSM 13378</strain>
    </source>
</reference>
<comment type="similarity">
    <text evidence="1">Belongs to the peptidase U62 family.</text>
</comment>
<evidence type="ECO:0000259" key="7">
    <source>
        <dbReference type="Pfam" id="PF19289"/>
    </source>
</evidence>
<dbReference type="InterPro" id="IPR035068">
    <property type="entry name" value="TldD/PmbA_N"/>
</dbReference>
<feature type="domain" description="Metalloprotease TldD/E N-terminal" evidence="6">
    <location>
        <begin position="25"/>
        <end position="89"/>
    </location>
</feature>
<dbReference type="InterPro" id="IPR025502">
    <property type="entry name" value="TldD"/>
</dbReference>
<sequence>MIHRPAVDDLRDVLQIALRQGADFADVFIEKKSVNGIGCEDNKIERINSGTDIGAGIRVIAGESTAYAYTNDLSLEGLSHAAKVASHAARGGAASRSIDLTRRTSPVDLVIESRPDQVAIEDKVEQVMRANRHARNIDDRIKQVTVGYGDVVQQVTIANSEGDYIEDERIRTRFVVHAVAADGAVIQTGYEALGGAKGFEIFKERDPEALAQAAVDRALLMLTAKPAPSGKMPVVMSSAAGGTMVHEACGHGLEADLVQKGLSVYAGKEGQAVASPLVTVIDDGTIAGKYGTLRFDDEGTPGQKNVLIEKGILKGFMHDRFTAGKDKRPPTGNGRRESYQHKPLPRMTNTLIASGDEIPEKIIKDTKRGLFVKKMGGGQVNTTNGDFVFDVAEGYLIENGEIAAAVRGATLTGNGPEVLRRIDRVGNDLGFAIGTCGKDGQGAPVSDAQPTLRITSLIVGGTGATERDDDDGQADVPVGAGGNSANGGGGAGGELRRLSASELLNNPNGRIRRL</sequence>